<evidence type="ECO:0000313" key="3">
    <source>
        <dbReference type="EMBL" id="MCP0886579.1"/>
    </source>
</evidence>
<dbReference type="Gene3D" id="3.90.1200.10">
    <property type="match status" value="1"/>
</dbReference>
<dbReference type="SUPFAM" id="SSF56112">
    <property type="entry name" value="Protein kinase-like (PK-like)"/>
    <property type="match status" value="1"/>
</dbReference>
<dbReference type="EMBL" id="JAIULA010000006">
    <property type="protein sequence ID" value="MCP0886579.1"/>
    <property type="molecule type" value="Genomic_DNA"/>
</dbReference>
<name>A0A9X2FIM3_9LACO</name>
<evidence type="ECO:0000259" key="2">
    <source>
        <dbReference type="Pfam" id="PF01636"/>
    </source>
</evidence>
<dbReference type="PANTHER" id="PTHR21064">
    <property type="entry name" value="AMINOGLYCOSIDE PHOSPHOTRANSFERASE DOMAIN-CONTAINING PROTEIN-RELATED"/>
    <property type="match status" value="1"/>
</dbReference>
<organism evidence="3 4">
    <name type="scientific">Ligilactobacillus ubinensis</name>
    <dbReference type="NCBI Taxonomy" id="2876789"/>
    <lineage>
        <taxon>Bacteria</taxon>
        <taxon>Bacillati</taxon>
        <taxon>Bacillota</taxon>
        <taxon>Bacilli</taxon>
        <taxon>Lactobacillales</taxon>
        <taxon>Lactobacillaceae</taxon>
        <taxon>Ligilactobacillus</taxon>
    </lineage>
</organism>
<comment type="similarity">
    <text evidence="1">Belongs to the pseudomonas-type ThrB family.</text>
</comment>
<dbReference type="InterPro" id="IPR050249">
    <property type="entry name" value="Pseudomonas-type_ThrB"/>
</dbReference>
<evidence type="ECO:0000313" key="4">
    <source>
        <dbReference type="Proteomes" id="UP001139006"/>
    </source>
</evidence>
<dbReference type="Pfam" id="PF01636">
    <property type="entry name" value="APH"/>
    <property type="match status" value="1"/>
</dbReference>
<dbReference type="InterPro" id="IPR011009">
    <property type="entry name" value="Kinase-like_dom_sf"/>
</dbReference>
<comment type="caution">
    <text evidence="3">The sequence shown here is derived from an EMBL/GenBank/DDBJ whole genome shotgun (WGS) entry which is preliminary data.</text>
</comment>
<dbReference type="AlphaFoldDB" id="A0A9X2FIM3"/>
<sequence length="413" mass="47616">MENRENNNYLFNQLTFPEKIQHLKDVGEKAKLLWGYPSNATLTLLNFTENATFSLEYPGMDKVILRVHRLEYASYDNIHTELTWILNLQKTTKLSVTCPRKSINNNYIEAITTPTLSEKRYVVCFNYSSGHAPIDSSDDNEKLGAIISYCNSLPNFLTNPIFRLAANLQILLGNPQKTTLTSEDRSLYQQIGKIAATLHTAAQKWTYPSFYNRIEWDFAGTFGKKNNFYNFDYHNTDWLKISEINILDDCVTLIKKRLEQYGKSKDRYGMIHSDLRAANLLQKNHQITVLDFDDCGMGWFMYDLASVVAFTEHRPDIEQVLSELITGYTQVRPLTPEDIQELWTFIMMRRIGLLQGFFYRLGMVFEGSGETVQLTDDVLAFFAKGTIGLAKRYLKNYSLSDSTVTETHSNVYQ</sequence>
<gene>
    <name evidence="3" type="ORF">LB941_04410</name>
</gene>
<proteinExistence type="inferred from homology"/>
<dbReference type="PANTHER" id="PTHR21064:SF6">
    <property type="entry name" value="AMINOGLYCOSIDE PHOSPHOTRANSFERASE DOMAIN-CONTAINING PROTEIN"/>
    <property type="match status" value="1"/>
</dbReference>
<feature type="domain" description="Aminoglycoside phosphotransferase" evidence="2">
    <location>
        <begin position="182"/>
        <end position="319"/>
    </location>
</feature>
<keyword evidence="4" id="KW-1185">Reference proteome</keyword>
<accession>A0A9X2FIM3</accession>
<dbReference type="RefSeq" id="WP_253359806.1">
    <property type="nucleotide sequence ID" value="NZ_JAIULA010000006.1"/>
</dbReference>
<reference evidence="3 4" key="1">
    <citation type="journal article" date="2023" name="Int. J. Syst. Evol. Microbiol.">
        <title>Ligilactobacillus ubinensis sp. nov., a novel species isolated from the wild ferment of a durian fruit (Durio zibethinus).</title>
        <authorList>
            <person name="Heng Y.C."/>
            <person name="Menon N."/>
            <person name="Chen B."/>
            <person name="Loo B.Z.L."/>
            <person name="Wong G.W.J."/>
            <person name="Lim A.C.H."/>
            <person name="Silvaraju S."/>
            <person name="Kittelmann S."/>
        </authorList>
    </citation>
    <scope>NUCLEOTIDE SEQUENCE [LARGE SCALE GENOMIC DNA]</scope>
    <source>
        <strain evidence="3 4">WILCCON 0076</strain>
    </source>
</reference>
<protein>
    <submittedName>
        <fullName evidence="3">Phosphotransferase</fullName>
    </submittedName>
</protein>
<evidence type="ECO:0000256" key="1">
    <source>
        <dbReference type="ARBA" id="ARBA00038240"/>
    </source>
</evidence>
<dbReference type="GO" id="GO:0004413">
    <property type="term" value="F:homoserine kinase activity"/>
    <property type="evidence" value="ECO:0007669"/>
    <property type="project" value="TreeGrafter"/>
</dbReference>
<dbReference type="GO" id="GO:0009088">
    <property type="term" value="P:threonine biosynthetic process"/>
    <property type="evidence" value="ECO:0007669"/>
    <property type="project" value="TreeGrafter"/>
</dbReference>
<dbReference type="Proteomes" id="UP001139006">
    <property type="component" value="Unassembled WGS sequence"/>
</dbReference>
<dbReference type="InterPro" id="IPR002575">
    <property type="entry name" value="Aminoglycoside_PTrfase"/>
</dbReference>